<feature type="region of interest" description="Disordered" evidence="1">
    <location>
        <begin position="1"/>
        <end position="22"/>
    </location>
</feature>
<evidence type="ECO:0000256" key="1">
    <source>
        <dbReference type="SAM" id="MobiDB-lite"/>
    </source>
</evidence>
<dbReference type="InterPro" id="IPR024999">
    <property type="entry name" value="DUF3905"/>
</dbReference>
<keyword evidence="3" id="KW-1185">Reference proteome</keyword>
<dbReference type="Pfam" id="PF13045">
    <property type="entry name" value="DUF3905"/>
    <property type="match status" value="1"/>
</dbReference>
<protein>
    <recommendedName>
        <fullName evidence="4">DUF3905 domain-containing protein</fullName>
    </recommendedName>
</protein>
<comment type="caution">
    <text evidence="2">The sequence shown here is derived from an EMBL/GenBank/DDBJ whole genome shotgun (WGS) entry which is preliminary data.</text>
</comment>
<feature type="compositionally biased region" description="Basic and acidic residues" evidence="1">
    <location>
        <begin position="66"/>
        <end position="78"/>
    </location>
</feature>
<evidence type="ECO:0008006" key="4">
    <source>
        <dbReference type="Google" id="ProtNLM"/>
    </source>
</evidence>
<accession>A0ABT9ZR54</accession>
<proteinExistence type="predicted"/>
<reference evidence="2 3" key="1">
    <citation type="submission" date="2023-07" db="EMBL/GenBank/DDBJ databases">
        <title>Genomic Encyclopedia of Type Strains, Phase IV (KMG-IV): sequencing the most valuable type-strain genomes for metagenomic binning, comparative biology and taxonomic classification.</title>
        <authorList>
            <person name="Goeker M."/>
        </authorList>
    </citation>
    <scope>NUCLEOTIDE SEQUENCE [LARGE SCALE GENOMIC DNA]</scope>
    <source>
        <strain evidence="2 3">DSM 9768</strain>
    </source>
</reference>
<sequence>MKKKREFEPNPETPLEHWSDNIDPAIMSGDHWVEEEEAPLAEEENTKIVLDTRTKQRNLYDERFMHPTHQVGEKKWNEDNSPSLEKN</sequence>
<name>A0ABT9ZR54_9BACI</name>
<feature type="compositionally biased region" description="Basic and acidic residues" evidence="1">
    <location>
        <begin position="1"/>
        <end position="20"/>
    </location>
</feature>
<gene>
    <name evidence="2" type="ORF">J2S74_001100</name>
</gene>
<dbReference type="EMBL" id="JAUSUG010000003">
    <property type="protein sequence ID" value="MDQ0253728.1"/>
    <property type="molecule type" value="Genomic_DNA"/>
</dbReference>
<dbReference type="RefSeq" id="WP_307322762.1">
    <property type="nucleotide sequence ID" value="NZ_JAUSUG010000003.1"/>
</dbReference>
<evidence type="ECO:0000313" key="2">
    <source>
        <dbReference type="EMBL" id="MDQ0253728.1"/>
    </source>
</evidence>
<evidence type="ECO:0000313" key="3">
    <source>
        <dbReference type="Proteomes" id="UP001230005"/>
    </source>
</evidence>
<feature type="region of interest" description="Disordered" evidence="1">
    <location>
        <begin position="66"/>
        <end position="87"/>
    </location>
</feature>
<dbReference type="Proteomes" id="UP001230005">
    <property type="component" value="Unassembled WGS sequence"/>
</dbReference>
<organism evidence="2 3">
    <name type="scientific">Evansella vedderi</name>
    <dbReference type="NCBI Taxonomy" id="38282"/>
    <lineage>
        <taxon>Bacteria</taxon>
        <taxon>Bacillati</taxon>
        <taxon>Bacillota</taxon>
        <taxon>Bacilli</taxon>
        <taxon>Bacillales</taxon>
        <taxon>Bacillaceae</taxon>
        <taxon>Evansella</taxon>
    </lineage>
</organism>